<accession>A0A6A7AP46</accession>
<evidence type="ECO:0000313" key="1">
    <source>
        <dbReference type="EMBL" id="KAF2844058.1"/>
    </source>
</evidence>
<sequence length="83" mass="9599">MSEEDKQKALRGEEVYFEFAQINILEDMNMTFEGQSCLVVMPDPLRQVNKYTKEDGKFIGPVHKGHRCDIMKATVSFKAKEQN</sequence>
<dbReference type="EMBL" id="MU006428">
    <property type="protein sequence ID" value="KAF2844058.1"/>
    <property type="molecule type" value="Genomic_DNA"/>
</dbReference>
<reference evidence="1" key="1">
    <citation type="submission" date="2020-01" db="EMBL/GenBank/DDBJ databases">
        <authorList>
            <consortium name="DOE Joint Genome Institute"/>
            <person name="Haridas S."/>
            <person name="Albert R."/>
            <person name="Binder M."/>
            <person name="Bloem J."/>
            <person name="Labutti K."/>
            <person name="Salamov A."/>
            <person name="Andreopoulos B."/>
            <person name="Baker S.E."/>
            <person name="Barry K."/>
            <person name="Bills G."/>
            <person name="Bluhm B.H."/>
            <person name="Cannon C."/>
            <person name="Castanera R."/>
            <person name="Culley D.E."/>
            <person name="Daum C."/>
            <person name="Ezra D."/>
            <person name="Gonzalez J.B."/>
            <person name="Henrissat B."/>
            <person name="Kuo A."/>
            <person name="Liang C."/>
            <person name="Lipzen A."/>
            <person name="Lutzoni F."/>
            <person name="Magnuson J."/>
            <person name="Mondo S."/>
            <person name="Nolan M."/>
            <person name="Ohm R."/>
            <person name="Pangilinan J."/>
            <person name="Park H.-J."/>
            <person name="Ramirez L."/>
            <person name="Alfaro M."/>
            <person name="Sun H."/>
            <person name="Tritt A."/>
            <person name="Yoshinaga Y."/>
            <person name="Zwiers L.-H."/>
            <person name="Turgeon B.G."/>
            <person name="Goodwin S.B."/>
            <person name="Spatafora J.W."/>
            <person name="Crous P.W."/>
            <person name="Grigoriev I.V."/>
        </authorList>
    </citation>
    <scope>NUCLEOTIDE SEQUENCE</scope>
    <source>
        <strain evidence="1">IPT5</strain>
    </source>
</reference>
<keyword evidence="2" id="KW-1185">Reference proteome</keyword>
<proteinExistence type="predicted"/>
<protein>
    <submittedName>
        <fullName evidence="1">Uncharacterized protein</fullName>
    </submittedName>
</protein>
<dbReference type="Proteomes" id="UP000799423">
    <property type="component" value="Unassembled WGS sequence"/>
</dbReference>
<gene>
    <name evidence="1" type="ORF">T440DRAFT_473700</name>
</gene>
<name>A0A6A7AP46_9PLEO</name>
<evidence type="ECO:0000313" key="2">
    <source>
        <dbReference type="Proteomes" id="UP000799423"/>
    </source>
</evidence>
<dbReference type="AlphaFoldDB" id="A0A6A7AP46"/>
<organism evidence="1 2">
    <name type="scientific">Plenodomus tracheiphilus IPT5</name>
    <dbReference type="NCBI Taxonomy" id="1408161"/>
    <lineage>
        <taxon>Eukaryota</taxon>
        <taxon>Fungi</taxon>
        <taxon>Dikarya</taxon>
        <taxon>Ascomycota</taxon>
        <taxon>Pezizomycotina</taxon>
        <taxon>Dothideomycetes</taxon>
        <taxon>Pleosporomycetidae</taxon>
        <taxon>Pleosporales</taxon>
        <taxon>Pleosporineae</taxon>
        <taxon>Leptosphaeriaceae</taxon>
        <taxon>Plenodomus</taxon>
    </lineage>
</organism>